<proteinExistence type="predicted"/>
<evidence type="ECO:0000313" key="1">
    <source>
        <dbReference type="Proteomes" id="UP000887566"/>
    </source>
</evidence>
<evidence type="ECO:0000313" key="2">
    <source>
        <dbReference type="WBParaSite" id="PSAMB.scaffold2size251193.g761.t1"/>
    </source>
</evidence>
<dbReference type="AlphaFoldDB" id="A0A914W413"/>
<name>A0A914W413_9BILA</name>
<dbReference type="Proteomes" id="UP000887566">
    <property type="component" value="Unplaced"/>
</dbReference>
<dbReference type="WBParaSite" id="PSAMB.scaffold2size251193.g761.t1">
    <property type="protein sequence ID" value="PSAMB.scaffold2size251193.g761.t1"/>
    <property type="gene ID" value="PSAMB.scaffold2size251193.g761"/>
</dbReference>
<organism evidence="1 2">
    <name type="scientific">Plectus sambesii</name>
    <dbReference type="NCBI Taxonomy" id="2011161"/>
    <lineage>
        <taxon>Eukaryota</taxon>
        <taxon>Metazoa</taxon>
        <taxon>Ecdysozoa</taxon>
        <taxon>Nematoda</taxon>
        <taxon>Chromadorea</taxon>
        <taxon>Plectida</taxon>
        <taxon>Plectina</taxon>
        <taxon>Plectoidea</taxon>
        <taxon>Plectidae</taxon>
        <taxon>Plectus</taxon>
    </lineage>
</organism>
<sequence>MVVGVGCPPPDRLGDFASVTDRQSATRDDPLVIVGTTKRTSPAIRLRALTLMATTEAAMEAGSLRATGPLIRDDSCEIGDAMKTRTTWKRAMMIGMACGPVLNPGDDDENRVRWEPTGEVTIVARRPP</sequence>
<keyword evidence="1" id="KW-1185">Reference proteome</keyword>
<protein>
    <submittedName>
        <fullName evidence="2">Uncharacterized protein</fullName>
    </submittedName>
</protein>
<reference evidence="2" key="1">
    <citation type="submission" date="2022-11" db="UniProtKB">
        <authorList>
            <consortium name="WormBaseParasite"/>
        </authorList>
    </citation>
    <scope>IDENTIFICATION</scope>
</reference>
<accession>A0A914W413</accession>